<evidence type="ECO:0000256" key="8">
    <source>
        <dbReference type="RuleBase" id="RU363041"/>
    </source>
</evidence>
<dbReference type="EMBL" id="BAAAMJ010000003">
    <property type="protein sequence ID" value="GAA1897071.1"/>
    <property type="molecule type" value="Genomic_DNA"/>
</dbReference>
<comment type="caution">
    <text evidence="9">The sequence shown here is derived from an EMBL/GenBank/DDBJ whole genome shotgun (WGS) entry which is preliminary data.</text>
</comment>
<comment type="similarity">
    <text evidence="2 8">Belongs to the 4-toluene sulfonate uptake permease (TSUP) (TC 2.A.102) family.</text>
</comment>
<evidence type="ECO:0000256" key="6">
    <source>
        <dbReference type="ARBA" id="ARBA00022989"/>
    </source>
</evidence>
<feature type="transmembrane region" description="Helical" evidence="8">
    <location>
        <begin position="97"/>
        <end position="116"/>
    </location>
</feature>
<keyword evidence="6 8" id="KW-1133">Transmembrane helix</keyword>
<keyword evidence="3" id="KW-0813">Transport</keyword>
<organism evidence="9 10">
    <name type="scientific">Streptomyces sodiiphilus</name>
    <dbReference type="NCBI Taxonomy" id="226217"/>
    <lineage>
        <taxon>Bacteria</taxon>
        <taxon>Bacillati</taxon>
        <taxon>Actinomycetota</taxon>
        <taxon>Actinomycetes</taxon>
        <taxon>Kitasatosporales</taxon>
        <taxon>Streptomycetaceae</taxon>
        <taxon>Streptomyces</taxon>
    </lineage>
</organism>
<evidence type="ECO:0000256" key="3">
    <source>
        <dbReference type="ARBA" id="ARBA00022448"/>
    </source>
</evidence>
<gene>
    <name evidence="9" type="ORF">GCM10009716_03900</name>
</gene>
<evidence type="ECO:0000256" key="1">
    <source>
        <dbReference type="ARBA" id="ARBA00004651"/>
    </source>
</evidence>
<comment type="subcellular location">
    <subcellularLocation>
        <location evidence="1 8">Cell membrane</location>
        <topology evidence="1 8">Multi-pass membrane protein</topology>
    </subcellularLocation>
</comment>
<evidence type="ECO:0000256" key="5">
    <source>
        <dbReference type="ARBA" id="ARBA00022692"/>
    </source>
</evidence>
<feature type="transmembrane region" description="Helical" evidence="8">
    <location>
        <begin position="163"/>
        <end position="184"/>
    </location>
</feature>
<feature type="transmembrane region" description="Helical" evidence="8">
    <location>
        <begin position="71"/>
        <end position="91"/>
    </location>
</feature>
<sequence length="239" mass="23903">MPDAVFLTVAGAAVLFGAVVQSGVGLGLGLVAAPVVAFLDPALVPGTLLIVTLPLPLLMMGAEWRHIDWRGLAWALPARVPGVVAGAWLVAVLEPRTLGGVVGAMVLLAVAASLWAPRVPLSPVSLVVAGAASGLSGTATSIGGPPMALLYQHETAARVRATLGGFFLAGTVMSLGALAVGGHLDGAQVRAGLLLMPFVLAGFGVAGPLRRRLGVSGLRAVLLCLVAVSGSALLVRSLL</sequence>
<accession>A0ABN2NSV9</accession>
<feature type="transmembrane region" description="Helical" evidence="8">
    <location>
        <begin position="215"/>
        <end position="235"/>
    </location>
</feature>
<dbReference type="PANTHER" id="PTHR30269:SF37">
    <property type="entry name" value="MEMBRANE TRANSPORTER PROTEIN"/>
    <property type="match status" value="1"/>
</dbReference>
<keyword evidence="4 8" id="KW-1003">Cell membrane</keyword>
<feature type="transmembrane region" description="Helical" evidence="8">
    <location>
        <begin position="38"/>
        <end position="59"/>
    </location>
</feature>
<proteinExistence type="inferred from homology"/>
<keyword evidence="10" id="KW-1185">Reference proteome</keyword>
<evidence type="ECO:0000313" key="9">
    <source>
        <dbReference type="EMBL" id="GAA1897071.1"/>
    </source>
</evidence>
<evidence type="ECO:0000256" key="2">
    <source>
        <dbReference type="ARBA" id="ARBA00009142"/>
    </source>
</evidence>
<reference evidence="9 10" key="1">
    <citation type="journal article" date="2019" name="Int. J. Syst. Evol. Microbiol.">
        <title>The Global Catalogue of Microorganisms (GCM) 10K type strain sequencing project: providing services to taxonomists for standard genome sequencing and annotation.</title>
        <authorList>
            <consortium name="The Broad Institute Genomics Platform"/>
            <consortium name="The Broad Institute Genome Sequencing Center for Infectious Disease"/>
            <person name="Wu L."/>
            <person name="Ma J."/>
        </authorList>
    </citation>
    <scope>NUCLEOTIDE SEQUENCE [LARGE SCALE GENOMIC DNA]</scope>
    <source>
        <strain evidence="9 10">JCM 13581</strain>
    </source>
</reference>
<dbReference type="RefSeq" id="WP_344258265.1">
    <property type="nucleotide sequence ID" value="NZ_BAAAMJ010000003.1"/>
</dbReference>
<feature type="transmembrane region" description="Helical" evidence="8">
    <location>
        <begin position="191"/>
        <end position="209"/>
    </location>
</feature>
<name>A0ABN2NSV9_9ACTN</name>
<dbReference type="PANTHER" id="PTHR30269">
    <property type="entry name" value="TRANSMEMBRANE PROTEIN YFCA"/>
    <property type="match status" value="1"/>
</dbReference>
<feature type="transmembrane region" description="Helical" evidence="8">
    <location>
        <begin position="123"/>
        <end position="143"/>
    </location>
</feature>
<protein>
    <recommendedName>
        <fullName evidence="8">Probable membrane transporter protein</fullName>
    </recommendedName>
</protein>
<keyword evidence="5 8" id="KW-0812">Transmembrane</keyword>
<dbReference type="InterPro" id="IPR052017">
    <property type="entry name" value="TSUP"/>
</dbReference>
<evidence type="ECO:0000313" key="10">
    <source>
        <dbReference type="Proteomes" id="UP001501303"/>
    </source>
</evidence>
<evidence type="ECO:0000256" key="4">
    <source>
        <dbReference type="ARBA" id="ARBA00022475"/>
    </source>
</evidence>
<evidence type="ECO:0000256" key="7">
    <source>
        <dbReference type="ARBA" id="ARBA00023136"/>
    </source>
</evidence>
<dbReference type="Pfam" id="PF01925">
    <property type="entry name" value="TauE"/>
    <property type="match status" value="1"/>
</dbReference>
<dbReference type="InterPro" id="IPR002781">
    <property type="entry name" value="TM_pro_TauE-like"/>
</dbReference>
<dbReference type="Proteomes" id="UP001501303">
    <property type="component" value="Unassembled WGS sequence"/>
</dbReference>
<keyword evidence="7 8" id="KW-0472">Membrane</keyword>